<organism evidence="1 2">
    <name type="scientific">Pantoea piersonii</name>
    <dbReference type="NCBI Taxonomy" id="2364647"/>
    <lineage>
        <taxon>Bacteria</taxon>
        <taxon>Pseudomonadati</taxon>
        <taxon>Pseudomonadota</taxon>
        <taxon>Gammaproteobacteria</taxon>
        <taxon>Enterobacterales</taxon>
        <taxon>Erwiniaceae</taxon>
        <taxon>Pantoea</taxon>
    </lineage>
</organism>
<accession>A0AAJ5QPF6</accession>
<dbReference type="Proteomes" id="UP001211544">
    <property type="component" value="Plasmid pGABEKP28_1"/>
</dbReference>
<keyword evidence="1" id="KW-0614">Plasmid</keyword>
<dbReference type="KEGG" id="kpie:N5580_19230"/>
<dbReference type="AlphaFoldDB" id="A0AAJ5QPF6"/>
<proteinExistence type="predicted"/>
<evidence type="ECO:0000313" key="1">
    <source>
        <dbReference type="EMBL" id="WBG93283.1"/>
    </source>
</evidence>
<sequence>MFSAEGSETYQARLLDNFIAAGEHPDGSD</sequence>
<geneLocation type="plasmid" evidence="1 2">
    <name>pGABEKP28_1</name>
</geneLocation>
<reference evidence="1 2" key="1">
    <citation type="journal article" date="2022" name="J Glob Antimicrob Resist">
        <title>First complete genome of a multidrug resistant strain of the novel human pathogen Kalamiella piersonii (GABEKP28) identified in human saliva.</title>
        <authorList>
            <person name="McDonagh F."/>
            <person name="Singh N.K."/>
            <person name="Venkateswaran K."/>
            <person name="Lonappan A.M."/>
            <person name="Hallahan B."/>
            <person name="Tuohy A."/>
            <person name="Burke L."/>
            <person name="Kovarova A."/>
            <person name="Miliotis G."/>
        </authorList>
    </citation>
    <scope>NUCLEOTIDE SEQUENCE [LARGE SCALE GENOMIC DNA]</scope>
    <source>
        <strain evidence="1 2">GABEKP28</strain>
    </source>
</reference>
<name>A0AAJ5QPF6_9GAMM</name>
<keyword evidence="2" id="KW-1185">Reference proteome</keyword>
<dbReference type="EMBL" id="CP104759">
    <property type="protein sequence ID" value="WBG93283.1"/>
    <property type="molecule type" value="Genomic_DNA"/>
</dbReference>
<evidence type="ECO:0000313" key="2">
    <source>
        <dbReference type="Proteomes" id="UP001211544"/>
    </source>
</evidence>
<protein>
    <submittedName>
        <fullName evidence="1">Uncharacterized protein</fullName>
    </submittedName>
</protein>
<gene>
    <name evidence="1" type="ORF">N5580_19230</name>
</gene>